<gene>
    <name evidence="2" type="ORF">FEM48_Zijuj01G0311800</name>
</gene>
<feature type="domain" description="F-box" evidence="1">
    <location>
        <begin position="2"/>
        <end position="46"/>
    </location>
</feature>
<sequence>MGEQALDLPEECWEMIFNLIEHYHFVSLSLVCKRFLAVTNRLLSRLVVSDPTLLLLPQLLRRFPRLRIIDLAGFRGDVDALLSQIAKSGLDLEALGVSNQKTLPVDGLRVVGSKMRNLRYLNCSKIGFLQDNDLGLIAESFPFLEELDISYPEHTLSYSSIGLLDSCVSARPITDSGILSLAVKLKGLKKINLSGNHFITDKSLAFLSGNCLLLREILLHNCDFVTQNGILLVIRGCANLNSLSFSGIWSSFVDSRFKDSFVCTKSLCAVDFSDSVISDELLYSIAEACLPLNKLILSHCQNYTFSGISSLLCKHQSLQYLDLELANFLTDEYMLELSKFLQRITYLNLSLCHQLTNSTFFNLTRNCPLLNEFKMVGTNLGAEDFTTSFVVNPRVKSLNLARNSSLDNDTISMFASSCPNLKFLDLSCCFNITEEGISEVLKRCSEISYLRIERCSGIKTLVIDYELSSLEVLCAWESGIDDDGLAMIGNRCCRLLQLDLTGCSNVTVKGVKDVVQNCRVLREINLKWCNNVDVDIIAWMVFSRPSLKRIVPPRGFVPSESQRNLFLRHGCLVCDG</sequence>
<comment type="caution">
    <text evidence="2">The sequence shown here is derived from an EMBL/GenBank/DDBJ whole genome shotgun (WGS) entry which is preliminary data.</text>
</comment>
<dbReference type="OrthoDB" id="6066220at2759"/>
<evidence type="ECO:0000313" key="3">
    <source>
        <dbReference type="Proteomes" id="UP000813462"/>
    </source>
</evidence>
<dbReference type="InterPro" id="IPR001810">
    <property type="entry name" value="F-box_dom"/>
</dbReference>
<name>A0A978W671_ZIZJJ</name>
<accession>A0A978W671</accession>
<dbReference type="InterPro" id="IPR032675">
    <property type="entry name" value="LRR_dom_sf"/>
</dbReference>
<dbReference type="SMART" id="SM00367">
    <property type="entry name" value="LRR_CC"/>
    <property type="match status" value="9"/>
</dbReference>
<dbReference type="CDD" id="cd09917">
    <property type="entry name" value="F-box_SF"/>
    <property type="match status" value="1"/>
</dbReference>
<dbReference type="SUPFAM" id="SSF81383">
    <property type="entry name" value="F-box domain"/>
    <property type="match status" value="1"/>
</dbReference>
<dbReference type="EMBL" id="JAEACU010000001">
    <property type="protein sequence ID" value="KAH7547455.1"/>
    <property type="molecule type" value="Genomic_DNA"/>
</dbReference>
<dbReference type="InterPro" id="IPR006553">
    <property type="entry name" value="Leu-rich_rpt_Cys-con_subtyp"/>
</dbReference>
<evidence type="ECO:0000313" key="2">
    <source>
        <dbReference type="EMBL" id="KAH7547455.1"/>
    </source>
</evidence>
<evidence type="ECO:0000259" key="1">
    <source>
        <dbReference type="PROSITE" id="PS50181"/>
    </source>
</evidence>
<dbReference type="PANTHER" id="PTHR13318">
    <property type="entry name" value="PARTNER OF PAIRED, ISOFORM B-RELATED"/>
    <property type="match status" value="1"/>
</dbReference>
<dbReference type="Proteomes" id="UP000813462">
    <property type="component" value="Unassembled WGS sequence"/>
</dbReference>
<protein>
    <recommendedName>
        <fullName evidence="1">F-box domain-containing protein</fullName>
    </recommendedName>
</protein>
<organism evidence="2 3">
    <name type="scientific">Ziziphus jujuba var. spinosa</name>
    <dbReference type="NCBI Taxonomy" id="714518"/>
    <lineage>
        <taxon>Eukaryota</taxon>
        <taxon>Viridiplantae</taxon>
        <taxon>Streptophyta</taxon>
        <taxon>Embryophyta</taxon>
        <taxon>Tracheophyta</taxon>
        <taxon>Spermatophyta</taxon>
        <taxon>Magnoliopsida</taxon>
        <taxon>eudicotyledons</taxon>
        <taxon>Gunneridae</taxon>
        <taxon>Pentapetalae</taxon>
        <taxon>rosids</taxon>
        <taxon>fabids</taxon>
        <taxon>Rosales</taxon>
        <taxon>Rhamnaceae</taxon>
        <taxon>Paliureae</taxon>
        <taxon>Ziziphus</taxon>
    </lineage>
</organism>
<dbReference type="Gene3D" id="3.80.10.10">
    <property type="entry name" value="Ribonuclease Inhibitor"/>
    <property type="match status" value="3"/>
</dbReference>
<dbReference type="AlphaFoldDB" id="A0A978W671"/>
<dbReference type="Pfam" id="PF00646">
    <property type="entry name" value="F-box"/>
    <property type="match status" value="1"/>
</dbReference>
<dbReference type="PANTHER" id="PTHR13318:SF106">
    <property type="entry name" value="F-BOX_LRR-REPEAT PROTEIN 2"/>
    <property type="match status" value="1"/>
</dbReference>
<dbReference type="SUPFAM" id="SSF52047">
    <property type="entry name" value="RNI-like"/>
    <property type="match status" value="2"/>
</dbReference>
<dbReference type="GO" id="GO:0019005">
    <property type="term" value="C:SCF ubiquitin ligase complex"/>
    <property type="evidence" value="ECO:0007669"/>
    <property type="project" value="TreeGrafter"/>
</dbReference>
<dbReference type="SMR" id="A0A978W671"/>
<dbReference type="GO" id="GO:0031146">
    <property type="term" value="P:SCF-dependent proteasomal ubiquitin-dependent protein catabolic process"/>
    <property type="evidence" value="ECO:0007669"/>
    <property type="project" value="TreeGrafter"/>
</dbReference>
<dbReference type="Pfam" id="PF25372">
    <property type="entry name" value="DUF7885"/>
    <property type="match status" value="1"/>
</dbReference>
<dbReference type="PROSITE" id="PS50181">
    <property type="entry name" value="FBOX"/>
    <property type="match status" value="1"/>
</dbReference>
<dbReference type="InterPro" id="IPR057207">
    <property type="entry name" value="FBXL15_LRR"/>
</dbReference>
<proteinExistence type="predicted"/>
<dbReference type="InterPro" id="IPR036047">
    <property type="entry name" value="F-box-like_dom_sf"/>
</dbReference>
<reference evidence="2" key="1">
    <citation type="journal article" date="2021" name="Front. Plant Sci.">
        <title>Chromosome-Scale Genome Assembly for Chinese Sour Jujube and Insights Into Its Genome Evolution and Domestication Signature.</title>
        <authorList>
            <person name="Shen L.-Y."/>
            <person name="Luo H."/>
            <person name="Wang X.-L."/>
            <person name="Wang X.-M."/>
            <person name="Qiu X.-J."/>
            <person name="Liu H."/>
            <person name="Zhou S.-S."/>
            <person name="Jia K.-H."/>
            <person name="Nie S."/>
            <person name="Bao Y.-T."/>
            <person name="Zhang R.-G."/>
            <person name="Yun Q.-Z."/>
            <person name="Chai Y.-H."/>
            <person name="Lu J.-Y."/>
            <person name="Li Y."/>
            <person name="Zhao S.-W."/>
            <person name="Mao J.-F."/>
            <person name="Jia S.-G."/>
            <person name="Mao Y.-M."/>
        </authorList>
    </citation>
    <scope>NUCLEOTIDE SEQUENCE</scope>
    <source>
        <strain evidence="2">AT0</strain>
        <tissue evidence="2">Leaf</tissue>
    </source>
</reference>